<name>A0A0F4PHX1_9GAMM</name>
<feature type="domain" description="DUF2489" evidence="2">
    <location>
        <begin position="16"/>
        <end position="151"/>
    </location>
</feature>
<evidence type="ECO:0000256" key="1">
    <source>
        <dbReference type="SAM" id="Phobius"/>
    </source>
</evidence>
<gene>
    <name evidence="4" type="ORF">CWC05_18580</name>
    <name evidence="3" type="ORF">TW72_13850</name>
</gene>
<dbReference type="EMBL" id="PNCG01000029">
    <property type="protein sequence ID" value="TMP85440.1"/>
    <property type="molecule type" value="Genomic_DNA"/>
</dbReference>
<dbReference type="InterPro" id="IPR019617">
    <property type="entry name" value="DUF2489"/>
</dbReference>
<accession>A0A0F4PHX1</accession>
<evidence type="ECO:0000313" key="4">
    <source>
        <dbReference type="EMBL" id="TMP85440.1"/>
    </source>
</evidence>
<dbReference type="Proteomes" id="UP000033664">
    <property type="component" value="Unassembled WGS sequence"/>
</dbReference>
<keyword evidence="1" id="KW-1133">Transmembrane helix</keyword>
<evidence type="ECO:0000313" key="5">
    <source>
        <dbReference type="Proteomes" id="UP000033664"/>
    </source>
</evidence>
<feature type="transmembrane region" description="Helical" evidence="1">
    <location>
        <begin position="6"/>
        <end position="28"/>
    </location>
</feature>
<reference evidence="4 6" key="2">
    <citation type="submission" date="2017-12" db="EMBL/GenBank/DDBJ databases">
        <authorList>
            <person name="Paulsen S."/>
            <person name="Gram L.K."/>
        </authorList>
    </citation>
    <scope>NUCLEOTIDE SEQUENCE [LARGE SCALE GENOMIC DNA]</scope>
    <source>
        <strain evidence="4 6">S2897</strain>
    </source>
</reference>
<organism evidence="3 5">
    <name type="scientific">Pseudoalteromonas ruthenica</name>
    <dbReference type="NCBI Taxonomy" id="151081"/>
    <lineage>
        <taxon>Bacteria</taxon>
        <taxon>Pseudomonadati</taxon>
        <taxon>Pseudomonadota</taxon>
        <taxon>Gammaproteobacteria</taxon>
        <taxon>Alteromonadales</taxon>
        <taxon>Pseudoalteromonadaceae</taxon>
        <taxon>Pseudoalteromonas</taxon>
    </lineage>
</organism>
<dbReference type="AlphaFoldDB" id="A0A0F4PHX1"/>
<dbReference type="RefSeq" id="WP_022946635.1">
    <property type="nucleotide sequence ID" value="NZ_JXXY01000018.1"/>
</dbReference>
<dbReference type="GeneID" id="58229579"/>
<dbReference type="OrthoDB" id="5293867at2"/>
<keyword evidence="5" id="KW-1185">Reference proteome</keyword>
<dbReference type="Proteomes" id="UP000305874">
    <property type="component" value="Unassembled WGS sequence"/>
</dbReference>
<reference evidence="6" key="3">
    <citation type="submission" date="2019-06" db="EMBL/GenBank/DDBJ databases">
        <title>Co-occurence of chitin degradation, pigmentation and bioactivity in marine Pseudoalteromonas.</title>
        <authorList>
            <person name="Sonnenschein E.C."/>
            <person name="Bech P.K."/>
        </authorList>
    </citation>
    <scope>NUCLEOTIDE SEQUENCE [LARGE SCALE GENOMIC DNA]</scope>
    <source>
        <strain evidence="6">S2897</strain>
    </source>
</reference>
<proteinExistence type="predicted"/>
<dbReference type="EMBL" id="JXXZ01000010">
    <property type="protein sequence ID" value="KJY98792.1"/>
    <property type="molecule type" value="Genomic_DNA"/>
</dbReference>
<dbReference type="STRING" id="151081.TW72_13850"/>
<comment type="caution">
    <text evidence="3">The sequence shown here is derived from an EMBL/GenBank/DDBJ whole genome shotgun (WGS) entry which is preliminary data.</text>
</comment>
<evidence type="ECO:0000313" key="3">
    <source>
        <dbReference type="EMBL" id="KJY98792.1"/>
    </source>
</evidence>
<dbReference type="PATRIC" id="fig|151081.8.peg.3441"/>
<evidence type="ECO:0000259" key="2">
    <source>
        <dbReference type="Pfam" id="PF10675"/>
    </source>
</evidence>
<keyword evidence="1" id="KW-0472">Membrane</keyword>
<reference evidence="4" key="4">
    <citation type="submission" date="2019-09" db="EMBL/GenBank/DDBJ databases">
        <title>Co-occurence of chitin degradation, pigmentation and bioactivity in marine Pseudoalteromonas.</title>
        <authorList>
            <person name="Sonnenschein E.C."/>
            <person name="Bech P.K."/>
        </authorList>
    </citation>
    <scope>NUCLEOTIDE SEQUENCE</scope>
    <source>
        <strain evidence="4">S2897</strain>
    </source>
</reference>
<dbReference type="eggNOG" id="ENOG50332QM">
    <property type="taxonomic scope" value="Bacteria"/>
</dbReference>
<sequence length="166" mass="19113">MNSMWIIAIVIGALIIAGLAFYAGRLIWQVKEQNQAIAAKRAELAEKRLARNAKLSDSIHLLAKAMKEGQCEYSEGCLRVWVLMSQYSFDQERDLQAHYPGVYAMYDAVKDLPTHEARKKYSKKEIFKQDSARWRKEKELEADILEDAEKILSEFTADPNSKHVFM</sequence>
<protein>
    <submittedName>
        <fullName evidence="4">DUF2489 domain-containing protein</fullName>
    </submittedName>
    <submittedName>
        <fullName evidence="3">Periplasmic/membrane protein associated with</fullName>
    </submittedName>
</protein>
<dbReference type="Pfam" id="PF10675">
    <property type="entry name" value="DUF2489"/>
    <property type="match status" value="1"/>
</dbReference>
<reference evidence="3 5" key="1">
    <citation type="journal article" date="2015" name="BMC Genomics">
        <title>Genome mining reveals unlocked bioactive potential of marine Gram-negative bacteria.</title>
        <authorList>
            <person name="Machado H."/>
            <person name="Sonnenschein E.C."/>
            <person name="Melchiorsen J."/>
            <person name="Gram L."/>
        </authorList>
    </citation>
    <scope>NUCLEOTIDE SEQUENCE [LARGE SCALE GENOMIC DNA]</scope>
    <source>
        <strain evidence="3 5">S3137</strain>
    </source>
</reference>
<keyword evidence="1" id="KW-0812">Transmembrane</keyword>
<evidence type="ECO:0000313" key="6">
    <source>
        <dbReference type="Proteomes" id="UP000305874"/>
    </source>
</evidence>